<feature type="domain" description="HAMP" evidence="13">
    <location>
        <begin position="213"/>
        <end position="266"/>
    </location>
</feature>
<evidence type="ECO:0000259" key="11">
    <source>
        <dbReference type="PROSITE" id="PS50111"/>
    </source>
</evidence>
<dbReference type="InterPro" id="IPR000727">
    <property type="entry name" value="T_SNARE_dom"/>
</dbReference>
<dbReference type="PROSITE" id="PS50111">
    <property type="entry name" value="CHEMOTAXIS_TRANSDUC_2"/>
    <property type="match status" value="1"/>
</dbReference>
<keyword evidence="7 9" id="KW-0807">Transducer</keyword>
<organism evidence="14 15">
    <name type="scientific">Thalassospira mesophila</name>
    <dbReference type="NCBI Taxonomy" id="1293891"/>
    <lineage>
        <taxon>Bacteria</taxon>
        <taxon>Pseudomonadati</taxon>
        <taxon>Pseudomonadota</taxon>
        <taxon>Alphaproteobacteria</taxon>
        <taxon>Rhodospirillales</taxon>
        <taxon>Thalassospiraceae</taxon>
        <taxon>Thalassospira</taxon>
    </lineage>
</organism>
<dbReference type="SMART" id="SM00304">
    <property type="entry name" value="HAMP"/>
    <property type="match status" value="2"/>
</dbReference>
<dbReference type="InterPro" id="IPR004090">
    <property type="entry name" value="Chemotax_Me-accpt_rcpt"/>
</dbReference>
<gene>
    <name evidence="14" type="ORF">TMES_08460</name>
</gene>
<name>A0A1Y2L0Q7_9PROT</name>
<feature type="domain" description="Methyl-accepting transducer" evidence="11">
    <location>
        <begin position="307"/>
        <end position="540"/>
    </location>
</feature>
<evidence type="ECO:0000256" key="5">
    <source>
        <dbReference type="ARBA" id="ARBA00022989"/>
    </source>
</evidence>
<evidence type="ECO:0000256" key="3">
    <source>
        <dbReference type="ARBA" id="ARBA00022519"/>
    </source>
</evidence>
<dbReference type="SMART" id="SM01049">
    <property type="entry name" value="Cache_2"/>
    <property type="match status" value="1"/>
</dbReference>
<comment type="similarity">
    <text evidence="8">Belongs to the methyl-accepting chemotaxis (MCP) protein family.</text>
</comment>
<protein>
    <submittedName>
        <fullName evidence="14">Chemotaxis protein</fullName>
    </submittedName>
</protein>
<dbReference type="Proteomes" id="UP000193391">
    <property type="component" value="Unassembled WGS sequence"/>
</dbReference>
<evidence type="ECO:0000256" key="7">
    <source>
        <dbReference type="ARBA" id="ARBA00023224"/>
    </source>
</evidence>
<evidence type="ECO:0000259" key="13">
    <source>
        <dbReference type="PROSITE" id="PS50885"/>
    </source>
</evidence>
<accession>A0A1Y2L0Q7</accession>
<keyword evidence="5 10" id="KW-1133">Transmembrane helix</keyword>
<dbReference type="Gene3D" id="1.10.287.950">
    <property type="entry name" value="Methyl-accepting chemotaxis protein"/>
    <property type="match status" value="1"/>
</dbReference>
<keyword evidence="4 10" id="KW-0812">Transmembrane</keyword>
<dbReference type="GO" id="GO:0006935">
    <property type="term" value="P:chemotaxis"/>
    <property type="evidence" value="ECO:0007669"/>
    <property type="project" value="InterPro"/>
</dbReference>
<dbReference type="PROSITE" id="PS50192">
    <property type="entry name" value="T_SNARE"/>
    <property type="match status" value="1"/>
</dbReference>
<keyword evidence="15" id="KW-1185">Reference proteome</keyword>
<dbReference type="GO" id="GO:0004888">
    <property type="term" value="F:transmembrane signaling receptor activity"/>
    <property type="evidence" value="ECO:0007669"/>
    <property type="project" value="InterPro"/>
</dbReference>
<evidence type="ECO:0000256" key="2">
    <source>
        <dbReference type="ARBA" id="ARBA00022475"/>
    </source>
</evidence>
<keyword evidence="3" id="KW-0997">Cell inner membrane</keyword>
<evidence type="ECO:0000313" key="14">
    <source>
        <dbReference type="EMBL" id="OSQ38806.1"/>
    </source>
</evidence>
<dbReference type="Pfam" id="PF00672">
    <property type="entry name" value="HAMP"/>
    <property type="match status" value="1"/>
</dbReference>
<dbReference type="EMBL" id="JFKA01000003">
    <property type="protein sequence ID" value="OSQ38806.1"/>
    <property type="molecule type" value="Genomic_DNA"/>
</dbReference>
<dbReference type="SMART" id="SM00283">
    <property type="entry name" value="MA"/>
    <property type="match status" value="1"/>
</dbReference>
<dbReference type="Gene3D" id="3.30.450.20">
    <property type="entry name" value="PAS domain"/>
    <property type="match status" value="1"/>
</dbReference>
<dbReference type="SUPFAM" id="SSF58104">
    <property type="entry name" value="Methyl-accepting chemotaxis protein (MCP) signaling domain"/>
    <property type="match status" value="1"/>
</dbReference>
<comment type="subcellular location">
    <subcellularLocation>
        <location evidence="1">Cell inner membrane</location>
        <topology evidence="1">Multi-pass membrane protein</topology>
    </subcellularLocation>
</comment>
<keyword evidence="6 10" id="KW-0472">Membrane</keyword>
<dbReference type="SUPFAM" id="SSF158472">
    <property type="entry name" value="HAMP domain-like"/>
    <property type="match status" value="1"/>
</dbReference>
<dbReference type="InterPro" id="IPR003660">
    <property type="entry name" value="HAMP_dom"/>
</dbReference>
<dbReference type="GO" id="GO:0005886">
    <property type="term" value="C:plasma membrane"/>
    <property type="evidence" value="ECO:0007669"/>
    <property type="project" value="UniProtKB-SubCell"/>
</dbReference>
<feature type="transmembrane region" description="Helical" evidence="10">
    <location>
        <begin position="192"/>
        <end position="212"/>
    </location>
</feature>
<evidence type="ECO:0000313" key="15">
    <source>
        <dbReference type="Proteomes" id="UP000193391"/>
    </source>
</evidence>
<keyword evidence="2" id="KW-1003">Cell membrane</keyword>
<feature type="transmembrane region" description="Helical" evidence="10">
    <location>
        <begin position="12"/>
        <end position="33"/>
    </location>
</feature>
<dbReference type="STRING" id="1293891.TMES_08460"/>
<feature type="domain" description="T-SNARE coiled-coil homology" evidence="12">
    <location>
        <begin position="459"/>
        <end position="521"/>
    </location>
</feature>
<dbReference type="Gene3D" id="6.10.340.10">
    <property type="match status" value="1"/>
</dbReference>
<sequence>MLGNIRIGTKIALMSIIALVALIIFATIQLTTLKRELLSDREDKIKSGTEILVTMANGFLNRADAGEFSRADAITLFYNVVAKSTYDAGTGYFFAYSPAGITRVNGASPATVGKDLSGLQDINGTFVVRNLIAAAAAPNGSFFTYHWPKPGQPKNISFDKLSFARTLPWGDVIGTGIYIDDVDHAFWENAKIVIALGGVILIVLLATGYLIGRDIVGALGKLSSRMAQISAGKLDDDIEGQDRRDEVGIMAATVVTFRQHAVENLKLEARQRDIEQQSENQRKSDIRAMASTLDERVKGLIQNITRSIANMKTAISEMQIAARTNCEFSTAVASATTQTTANVQTVSAAAEELSTSSDEIAHQVANSAKISATANSEAARTNTTIAGLSGAAQRIGDVAQLIGAIAAQTNLLALNATIEAARAGDAGKGFAVVAAEVKNLANQTARATDEINQQILAVQNETGDAVDAIRRISDTIARVAESSTAISAAVEQQHAAIGEISRNVQQAAIGTQEVSDRIDTVNDNAAKVSDETATLVENAETLVGQATSLEQAIDVFLQDLHTKAA</sequence>
<dbReference type="Pfam" id="PF00015">
    <property type="entry name" value="MCPsignal"/>
    <property type="match status" value="1"/>
</dbReference>
<evidence type="ECO:0000256" key="1">
    <source>
        <dbReference type="ARBA" id="ARBA00004429"/>
    </source>
</evidence>
<proteinExistence type="inferred from homology"/>
<evidence type="ECO:0000256" key="8">
    <source>
        <dbReference type="ARBA" id="ARBA00029447"/>
    </source>
</evidence>
<reference evidence="14 15" key="1">
    <citation type="submission" date="2014-03" db="EMBL/GenBank/DDBJ databases">
        <title>The draft genome sequence of Thalassospira mesophila JCM 18969.</title>
        <authorList>
            <person name="Lai Q."/>
            <person name="Shao Z."/>
        </authorList>
    </citation>
    <scope>NUCLEOTIDE SEQUENCE [LARGE SCALE GENOMIC DNA]</scope>
    <source>
        <strain evidence="14 15">JCM 18969</strain>
    </source>
</reference>
<evidence type="ECO:0000256" key="9">
    <source>
        <dbReference type="PROSITE-ProRule" id="PRU00284"/>
    </source>
</evidence>
<evidence type="ECO:0000256" key="6">
    <source>
        <dbReference type="ARBA" id="ARBA00023136"/>
    </source>
</evidence>
<dbReference type="PANTHER" id="PTHR32089">
    <property type="entry name" value="METHYL-ACCEPTING CHEMOTAXIS PROTEIN MCPB"/>
    <property type="match status" value="1"/>
</dbReference>
<dbReference type="AlphaFoldDB" id="A0A1Y2L0Q7"/>
<dbReference type="InterPro" id="IPR033480">
    <property type="entry name" value="sCache_2"/>
</dbReference>
<dbReference type="GO" id="GO:0007165">
    <property type="term" value="P:signal transduction"/>
    <property type="evidence" value="ECO:0007669"/>
    <property type="project" value="UniProtKB-KW"/>
</dbReference>
<dbReference type="PROSITE" id="PS50885">
    <property type="entry name" value="HAMP"/>
    <property type="match status" value="1"/>
</dbReference>
<dbReference type="RefSeq" id="WP_085581477.1">
    <property type="nucleotide sequence ID" value="NZ_JFKA01000003.1"/>
</dbReference>
<evidence type="ECO:0000256" key="10">
    <source>
        <dbReference type="SAM" id="Phobius"/>
    </source>
</evidence>
<evidence type="ECO:0000259" key="12">
    <source>
        <dbReference type="PROSITE" id="PS50192"/>
    </source>
</evidence>
<dbReference type="OrthoDB" id="7260004at2"/>
<comment type="caution">
    <text evidence="14">The sequence shown here is derived from an EMBL/GenBank/DDBJ whole genome shotgun (WGS) entry which is preliminary data.</text>
</comment>
<dbReference type="PANTHER" id="PTHR32089:SF112">
    <property type="entry name" value="LYSOZYME-LIKE PROTEIN-RELATED"/>
    <property type="match status" value="1"/>
</dbReference>
<dbReference type="Pfam" id="PF17200">
    <property type="entry name" value="sCache_2"/>
    <property type="match status" value="1"/>
</dbReference>
<dbReference type="PRINTS" id="PR00260">
    <property type="entry name" value="CHEMTRNSDUCR"/>
</dbReference>
<evidence type="ECO:0000256" key="4">
    <source>
        <dbReference type="ARBA" id="ARBA00022692"/>
    </source>
</evidence>
<dbReference type="InterPro" id="IPR004089">
    <property type="entry name" value="MCPsignal_dom"/>
</dbReference>